<reference evidence="2" key="1">
    <citation type="submission" date="2020-10" db="EMBL/GenBank/DDBJ databases">
        <title>Taxonomic study of unclassified bacteria belonging to the class Ktedonobacteria.</title>
        <authorList>
            <person name="Yabe S."/>
            <person name="Wang C.M."/>
            <person name="Zheng Y."/>
            <person name="Sakai Y."/>
            <person name="Cavaletti L."/>
            <person name="Monciardini P."/>
            <person name="Donadio S."/>
        </authorList>
    </citation>
    <scope>NUCLEOTIDE SEQUENCE</scope>
    <source>
        <strain evidence="2">ID150040</strain>
    </source>
</reference>
<dbReference type="Proteomes" id="UP000597444">
    <property type="component" value="Unassembled WGS sequence"/>
</dbReference>
<dbReference type="AlphaFoldDB" id="A0A8J3ISF9"/>
<dbReference type="InterPro" id="IPR006076">
    <property type="entry name" value="FAD-dep_OxRdtase"/>
</dbReference>
<dbReference type="EMBL" id="BNJK01000001">
    <property type="protein sequence ID" value="GHO94461.1"/>
    <property type="molecule type" value="Genomic_DNA"/>
</dbReference>
<dbReference type="PRINTS" id="PR00411">
    <property type="entry name" value="PNDRDTASEI"/>
</dbReference>
<evidence type="ECO:0000313" key="3">
    <source>
        <dbReference type="Proteomes" id="UP000597444"/>
    </source>
</evidence>
<dbReference type="Gene3D" id="3.50.50.60">
    <property type="entry name" value="FAD/NAD(P)-binding domain"/>
    <property type="match status" value="1"/>
</dbReference>
<dbReference type="RefSeq" id="WP_220205199.1">
    <property type="nucleotide sequence ID" value="NZ_BNJK01000001.1"/>
</dbReference>
<sequence>MQPCKHTQISSTSSLWASTALPHQIPWWNDLTPAARAELELAADPALPQHIWDVIVVGGGVAGLSAALSARAAGLQVALLEREARLGYGATGRNAGILSAGVNMGLSELLSDDPLMSLWISTTRALHKLVQEAQKPDSLLSAQLTGALMLAESKHATRYLAREARARQAAGLHAEQWSPIRVAEATADRLNVQSVHSALWLPDEGRIHPLTLLAHLARQARTQGVVLVGQARVCGNEEVKTALHGSHWQVTLHDGRTLSARTLIRATGPTSRPNARIYALAFAADLPETFPLFWDASPYTYADFRPGNGRLGVSGGRYGKAGGTQHDKRYHAQLTVRTQRWLPELAGKEPQYKWAVDLYVTPDLLPELQPLKAFAPGFSIEGLGALGVLPGMVLGRQAGQLIIK</sequence>
<dbReference type="PANTHER" id="PTHR13847:SF281">
    <property type="entry name" value="FAD DEPENDENT OXIDOREDUCTASE DOMAIN-CONTAINING PROTEIN"/>
    <property type="match status" value="1"/>
</dbReference>
<organism evidence="2 3">
    <name type="scientific">Reticulibacter mediterranei</name>
    <dbReference type="NCBI Taxonomy" id="2778369"/>
    <lineage>
        <taxon>Bacteria</taxon>
        <taxon>Bacillati</taxon>
        <taxon>Chloroflexota</taxon>
        <taxon>Ktedonobacteria</taxon>
        <taxon>Ktedonobacterales</taxon>
        <taxon>Reticulibacteraceae</taxon>
        <taxon>Reticulibacter</taxon>
    </lineage>
</organism>
<evidence type="ECO:0000259" key="1">
    <source>
        <dbReference type="Pfam" id="PF01266"/>
    </source>
</evidence>
<accession>A0A8J3ISF9</accession>
<gene>
    <name evidence="2" type="ORF">KSF_045090</name>
</gene>
<comment type="caution">
    <text evidence="2">The sequence shown here is derived from an EMBL/GenBank/DDBJ whole genome shotgun (WGS) entry which is preliminary data.</text>
</comment>
<dbReference type="GO" id="GO:0005737">
    <property type="term" value="C:cytoplasm"/>
    <property type="evidence" value="ECO:0007669"/>
    <property type="project" value="TreeGrafter"/>
</dbReference>
<dbReference type="Pfam" id="PF01266">
    <property type="entry name" value="DAO"/>
    <property type="match status" value="1"/>
</dbReference>
<dbReference type="Gene3D" id="3.30.9.10">
    <property type="entry name" value="D-Amino Acid Oxidase, subunit A, domain 2"/>
    <property type="match status" value="1"/>
</dbReference>
<keyword evidence="3" id="KW-1185">Reference proteome</keyword>
<feature type="domain" description="FAD dependent oxidoreductase" evidence="1">
    <location>
        <begin position="53"/>
        <end position="399"/>
    </location>
</feature>
<name>A0A8J3ISF9_9CHLR</name>
<evidence type="ECO:0000313" key="2">
    <source>
        <dbReference type="EMBL" id="GHO94461.1"/>
    </source>
</evidence>
<proteinExistence type="predicted"/>
<dbReference type="InterPro" id="IPR036188">
    <property type="entry name" value="FAD/NAD-bd_sf"/>
</dbReference>
<dbReference type="PANTHER" id="PTHR13847">
    <property type="entry name" value="SARCOSINE DEHYDROGENASE-RELATED"/>
    <property type="match status" value="1"/>
</dbReference>
<dbReference type="SUPFAM" id="SSF51905">
    <property type="entry name" value="FAD/NAD(P)-binding domain"/>
    <property type="match status" value="1"/>
</dbReference>
<protein>
    <recommendedName>
        <fullName evidence="1">FAD dependent oxidoreductase domain-containing protein</fullName>
    </recommendedName>
</protein>